<proteinExistence type="predicted"/>
<accession>A0A5J9T4P4</accession>
<keyword evidence="2" id="KW-1185">Reference proteome</keyword>
<evidence type="ECO:0000313" key="2">
    <source>
        <dbReference type="Proteomes" id="UP000324897"/>
    </source>
</evidence>
<comment type="caution">
    <text evidence="1">The sequence shown here is derived from an EMBL/GenBank/DDBJ whole genome shotgun (WGS) entry which is preliminary data.</text>
</comment>
<dbReference type="Proteomes" id="UP000324897">
    <property type="component" value="Unassembled WGS sequence"/>
</dbReference>
<dbReference type="AlphaFoldDB" id="A0A5J9T4P4"/>
<dbReference type="OrthoDB" id="637682at2759"/>
<name>A0A5J9T4P4_9POAL</name>
<sequence length="91" mass="10427">MKNFLSLGLTEEHVRKAFARHPYFMSASDDKRCLAGLRIMCPTPQKCSEKLPRRTVLNLLASRGVIKRGIKLNHLTKTELKFTGTYITSYQ</sequence>
<dbReference type="Gramene" id="TVU06350">
    <property type="protein sequence ID" value="TVU06350"/>
    <property type="gene ID" value="EJB05_49559"/>
</dbReference>
<gene>
    <name evidence="1" type="ORF">EJB05_49559</name>
</gene>
<feature type="non-terminal residue" evidence="1">
    <location>
        <position position="1"/>
    </location>
</feature>
<dbReference type="EMBL" id="RWGY01000051">
    <property type="protein sequence ID" value="TVU06350.1"/>
    <property type="molecule type" value="Genomic_DNA"/>
</dbReference>
<protein>
    <submittedName>
        <fullName evidence="1">Uncharacterized protein</fullName>
    </submittedName>
</protein>
<feature type="non-terminal residue" evidence="1">
    <location>
        <position position="91"/>
    </location>
</feature>
<organism evidence="1 2">
    <name type="scientific">Eragrostis curvula</name>
    <name type="common">weeping love grass</name>
    <dbReference type="NCBI Taxonomy" id="38414"/>
    <lineage>
        <taxon>Eukaryota</taxon>
        <taxon>Viridiplantae</taxon>
        <taxon>Streptophyta</taxon>
        <taxon>Embryophyta</taxon>
        <taxon>Tracheophyta</taxon>
        <taxon>Spermatophyta</taxon>
        <taxon>Magnoliopsida</taxon>
        <taxon>Liliopsida</taxon>
        <taxon>Poales</taxon>
        <taxon>Poaceae</taxon>
        <taxon>PACMAD clade</taxon>
        <taxon>Chloridoideae</taxon>
        <taxon>Eragrostideae</taxon>
        <taxon>Eragrostidinae</taxon>
        <taxon>Eragrostis</taxon>
    </lineage>
</organism>
<reference evidence="1 2" key="1">
    <citation type="journal article" date="2019" name="Sci. Rep.">
        <title>A high-quality genome of Eragrostis curvula grass provides insights into Poaceae evolution and supports new strategies to enhance forage quality.</title>
        <authorList>
            <person name="Carballo J."/>
            <person name="Santos B.A.C.M."/>
            <person name="Zappacosta D."/>
            <person name="Garbus I."/>
            <person name="Selva J.P."/>
            <person name="Gallo C.A."/>
            <person name="Diaz A."/>
            <person name="Albertini E."/>
            <person name="Caccamo M."/>
            <person name="Echenique V."/>
        </authorList>
    </citation>
    <scope>NUCLEOTIDE SEQUENCE [LARGE SCALE GENOMIC DNA]</scope>
    <source>
        <strain evidence="2">cv. Victoria</strain>
        <tissue evidence="1">Leaf</tissue>
    </source>
</reference>
<evidence type="ECO:0000313" key="1">
    <source>
        <dbReference type="EMBL" id="TVU06350.1"/>
    </source>
</evidence>